<dbReference type="EMBL" id="PGFS01000001">
    <property type="protein sequence ID" value="MDH4571873.1"/>
    <property type="molecule type" value="Genomic_DNA"/>
</dbReference>
<comment type="similarity">
    <text evidence="1">Belongs to the esterase D family.</text>
</comment>
<feature type="chain" id="PRO_5046233484" evidence="3">
    <location>
        <begin position="22"/>
        <end position="285"/>
    </location>
</feature>
<sequence>MRGLAVLGVLGLLGAPISTSAASALADETASVALDHTRQWQMHNAAGEAYRIMISLPDGEPTKSGFPVLYVLDGNGYFPAFHAARDTVERYRDTIIVGIGYPGADALNWLRRSYDFSPPAPPEHDEPPQGGQDEFLDFIEKRLMPRVEAELPVNPRQQSLFGHSFGGMFAIYALFKRPALFAHVVAASPTLWWDSHYLLPLEPGFAEALKAKPLKNPPSLALIVAEGDTPQESQEAQAMAERLAPLSSLGMRSSYALVPGVDHETVPFKIVPRVMREVFEAGYTP</sequence>
<dbReference type="SUPFAM" id="SSF53474">
    <property type="entry name" value="alpha/beta-Hydrolases"/>
    <property type="match status" value="1"/>
</dbReference>
<accession>A0ABT6I328</accession>
<proteinExistence type="inferred from homology"/>
<keyword evidence="3" id="KW-0732">Signal</keyword>
<reference evidence="4" key="2">
    <citation type="submission" date="2017-11" db="EMBL/GenBank/DDBJ databases">
        <authorList>
            <person name="Das S.K."/>
        </authorList>
    </citation>
    <scope>NUCLEOTIDE SEQUENCE</scope>
    <source>
        <strain evidence="4">S4-41</strain>
    </source>
</reference>
<reference evidence="4" key="1">
    <citation type="journal article" date="2015" name="Antonie Van Leeuwenhoek">
        <title>Comparative 16S rRNA signatures and multilocus sequence analysis for the genus Salinicola and description of Salinicola acroporae sp. nov., isolated from coral Acropora digitifera.</title>
        <authorList>
            <person name="Lepcha R.T."/>
            <person name="Poddar A."/>
            <person name="Schumann P."/>
            <person name="Das S.K."/>
        </authorList>
    </citation>
    <scope>NUCLEOTIDE SEQUENCE</scope>
    <source>
        <strain evidence="4">S4-41</strain>
    </source>
</reference>
<evidence type="ECO:0000256" key="3">
    <source>
        <dbReference type="SAM" id="SignalP"/>
    </source>
</evidence>
<dbReference type="InterPro" id="IPR000801">
    <property type="entry name" value="Esterase-like"/>
</dbReference>
<comment type="caution">
    <text evidence="4">The sequence shown here is derived from an EMBL/GenBank/DDBJ whole genome shotgun (WGS) entry which is preliminary data.</text>
</comment>
<evidence type="ECO:0000256" key="1">
    <source>
        <dbReference type="ARBA" id="ARBA00005622"/>
    </source>
</evidence>
<dbReference type="PANTHER" id="PTHR40841">
    <property type="entry name" value="SIDEROPHORE TRIACETYLFUSARININE C ESTERASE"/>
    <property type="match status" value="1"/>
</dbReference>
<keyword evidence="5" id="KW-1185">Reference proteome</keyword>
<dbReference type="Pfam" id="PF00756">
    <property type="entry name" value="Esterase"/>
    <property type="match status" value="1"/>
</dbReference>
<evidence type="ECO:0000256" key="2">
    <source>
        <dbReference type="ARBA" id="ARBA00022801"/>
    </source>
</evidence>
<name>A0ABT6I328_9GAMM</name>
<dbReference type="InterPro" id="IPR029058">
    <property type="entry name" value="AB_hydrolase_fold"/>
</dbReference>
<evidence type="ECO:0000313" key="5">
    <source>
        <dbReference type="Proteomes" id="UP001162135"/>
    </source>
</evidence>
<evidence type="ECO:0000313" key="4">
    <source>
        <dbReference type="EMBL" id="MDH4571873.1"/>
    </source>
</evidence>
<dbReference type="Gene3D" id="3.40.50.1820">
    <property type="entry name" value="alpha/beta hydrolase"/>
    <property type="match status" value="1"/>
</dbReference>
<dbReference type="Proteomes" id="UP001162135">
    <property type="component" value="Unassembled WGS sequence"/>
</dbReference>
<organism evidence="4 5">
    <name type="scientific">Salinicola acroporae</name>
    <dbReference type="NCBI Taxonomy" id="1541440"/>
    <lineage>
        <taxon>Bacteria</taxon>
        <taxon>Pseudomonadati</taxon>
        <taxon>Pseudomonadota</taxon>
        <taxon>Gammaproteobacteria</taxon>
        <taxon>Oceanospirillales</taxon>
        <taxon>Halomonadaceae</taxon>
        <taxon>Salinicola</taxon>
    </lineage>
</organism>
<protein>
    <submittedName>
        <fullName evidence="4">Esterase</fullName>
    </submittedName>
</protein>
<gene>
    <name evidence="4" type="ORF">CUR86_04915</name>
</gene>
<dbReference type="PANTHER" id="PTHR40841:SF2">
    <property type="entry name" value="SIDEROPHORE-DEGRADING ESTERASE (EUROFUNG)"/>
    <property type="match status" value="1"/>
</dbReference>
<dbReference type="InterPro" id="IPR052558">
    <property type="entry name" value="Siderophore_Hydrolase_D"/>
</dbReference>
<keyword evidence="2" id="KW-0378">Hydrolase</keyword>
<feature type="signal peptide" evidence="3">
    <location>
        <begin position="1"/>
        <end position="21"/>
    </location>
</feature>